<dbReference type="Proteomes" id="UP001378592">
    <property type="component" value="Unassembled WGS sequence"/>
</dbReference>
<keyword evidence="4" id="KW-1185">Reference proteome</keyword>
<evidence type="ECO:0000256" key="2">
    <source>
        <dbReference type="SAM" id="Coils"/>
    </source>
</evidence>
<evidence type="ECO:0000313" key="4">
    <source>
        <dbReference type="Proteomes" id="UP001378592"/>
    </source>
</evidence>
<keyword evidence="1 2" id="KW-0175">Coiled coil</keyword>
<gene>
    <name evidence="3" type="ORF">R5R35_003096</name>
</gene>
<organism evidence="3 4">
    <name type="scientific">Gryllus longicercus</name>
    <dbReference type="NCBI Taxonomy" id="2509291"/>
    <lineage>
        <taxon>Eukaryota</taxon>
        <taxon>Metazoa</taxon>
        <taxon>Ecdysozoa</taxon>
        <taxon>Arthropoda</taxon>
        <taxon>Hexapoda</taxon>
        <taxon>Insecta</taxon>
        <taxon>Pterygota</taxon>
        <taxon>Neoptera</taxon>
        <taxon>Polyneoptera</taxon>
        <taxon>Orthoptera</taxon>
        <taxon>Ensifera</taxon>
        <taxon>Gryllidea</taxon>
        <taxon>Grylloidea</taxon>
        <taxon>Gryllidae</taxon>
        <taxon>Gryllinae</taxon>
        <taxon>Gryllus</taxon>
    </lineage>
</organism>
<accession>A0AAN9VJ07</accession>
<protein>
    <recommendedName>
        <fullName evidence="5">Coiled-coil domain containing 112</fullName>
    </recommendedName>
</protein>
<evidence type="ECO:0000256" key="1">
    <source>
        <dbReference type="ARBA" id="ARBA00023054"/>
    </source>
</evidence>
<name>A0AAN9VJ07_9ORTH</name>
<comment type="caution">
    <text evidence="3">The sequence shown here is derived from an EMBL/GenBank/DDBJ whole genome shotgun (WGS) entry which is preliminary data.</text>
</comment>
<dbReference type="PANTHER" id="PTHR21549:SF0">
    <property type="entry name" value="COILED-COIL DOMAIN-CONTAINING PROTEIN 112"/>
    <property type="match status" value="1"/>
</dbReference>
<evidence type="ECO:0000313" key="3">
    <source>
        <dbReference type="EMBL" id="KAK7863711.1"/>
    </source>
</evidence>
<reference evidence="3 4" key="1">
    <citation type="submission" date="2024-03" db="EMBL/GenBank/DDBJ databases">
        <title>The genome assembly and annotation of the cricket Gryllus longicercus Weissman &amp; Gray.</title>
        <authorList>
            <person name="Szrajer S."/>
            <person name="Gray D."/>
            <person name="Ylla G."/>
        </authorList>
    </citation>
    <scope>NUCLEOTIDE SEQUENCE [LARGE SCALE GENOMIC DNA]</scope>
    <source>
        <strain evidence="3">DAG 2021-001</strain>
        <tissue evidence="3">Whole body minus gut</tissue>
    </source>
</reference>
<dbReference type="PANTHER" id="PTHR21549">
    <property type="entry name" value="MUTATED IN BLADDER CANCER 1"/>
    <property type="match status" value="1"/>
</dbReference>
<dbReference type="InterPro" id="IPR039902">
    <property type="entry name" value="CCDC148/CCDC112"/>
</dbReference>
<dbReference type="EMBL" id="JAZDUA010000223">
    <property type="protein sequence ID" value="KAK7863711.1"/>
    <property type="molecule type" value="Genomic_DNA"/>
</dbReference>
<dbReference type="AlphaFoldDB" id="A0AAN9VJ07"/>
<feature type="coiled-coil region" evidence="2">
    <location>
        <begin position="303"/>
        <end position="443"/>
    </location>
</feature>
<evidence type="ECO:0008006" key="5">
    <source>
        <dbReference type="Google" id="ProtNLM"/>
    </source>
</evidence>
<sequence>MASHTKVACSSYQIVKSESSKLQHVSSALPLKNISKTRSAQLCDALRLKVQQSFLEKTQKILICTLKNLEPHHIKDLNDYNEESIKKRLQESEKLQKEVIAVVQLLKNIKNDVTIEKLKEINIAHFEASLMDLDNKMSMLKDMCGKQITFLRHQEQELQVQVTSVSNKIDEWAKPIKVDAVLPSVHQTAVLFNSGSNYNENISSFQKFLQIHGGHSGGWDEGDHITFIRLLRKYPNKQMLYTHLQEEFPDKQLEELKEHCQWFAEYEDLKVKQKQAITDWRASKNYSLRKTMSCSAPLPVHTIAKEEKKLDFCTSEYREQQKQQLEQWKNMKELEAEMKVLKKKEEQQKQLIEEETRKLRHAIQKAEVEKYKKKKLKEELAVALEKQALENAQAEERAYNANKSLKVFRQRDLEVLTRQKEMKDKLQQERTKKQKALEALRETVRIEAARDPHRLLRPTGAWRERTKVTRSADAGTRLAVPLNVHQMPHLGIPMWRKNQK</sequence>
<proteinExistence type="predicted"/>